<dbReference type="RefSeq" id="WP_311422670.1">
    <property type="nucleotide sequence ID" value="NZ_JAVREH010000008.1"/>
</dbReference>
<feature type="domain" description="Putative zinc-finger" evidence="3">
    <location>
        <begin position="11"/>
        <end position="49"/>
    </location>
</feature>
<gene>
    <name evidence="4" type="ORF">RM423_08930</name>
</gene>
<evidence type="ECO:0000256" key="2">
    <source>
        <dbReference type="ARBA" id="ARBA00023163"/>
    </source>
</evidence>
<evidence type="ECO:0000259" key="3">
    <source>
        <dbReference type="Pfam" id="PF13490"/>
    </source>
</evidence>
<dbReference type="InterPro" id="IPR027383">
    <property type="entry name" value="Znf_put"/>
</dbReference>
<evidence type="ECO:0000313" key="4">
    <source>
        <dbReference type="EMBL" id="MDT0261516.1"/>
    </source>
</evidence>
<keyword evidence="1" id="KW-0805">Transcription regulation</keyword>
<accession>A0ABU2J9W2</accession>
<keyword evidence="2" id="KW-0804">Transcription</keyword>
<name>A0ABU2J9W2_9ACTN</name>
<organism evidence="4 5">
    <name type="scientific">Jatrophihabitans lederbergiae</name>
    <dbReference type="NCBI Taxonomy" id="3075547"/>
    <lineage>
        <taxon>Bacteria</taxon>
        <taxon>Bacillati</taxon>
        <taxon>Actinomycetota</taxon>
        <taxon>Actinomycetes</taxon>
        <taxon>Jatrophihabitantales</taxon>
        <taxon>Jatrophihabitantaceae</taxon>
        <taxon>Jatrophihabitans</taxon>
    </lineage>
</organism>
<dbReference type="Gene3D" id="1.10.10.1320">
    <property type="entry name" value="Anti-sigma factor, zinc-finger domain"/>
    <property type="match status" value="1"/>
</dbReference>
<dbReference type="Pfam" id="PF13490">
    <property type="entry name" value="zf-HC2"/>
    <property type="match status" value="1"/>
</dbReference>
<dbReference type="InterPro" id="IPR041916">
    <property type="entry name" value="Anti_sigma_zinc_sf"/>
</dbReference>
<evidence type="ECO:0000256" key="1">
    <source>
        <dbReference type="ARBA" id="ARBA00023015"/>
    </source>
</evidence>
<keyword evidence="5" id="KW-1185">Reference proteome</keyword>
<evidence type="ECO:0000313" key="5">
    <source>
        <dbReference type="Proteomes" id="UP001183176"/>
    </source>
</evidence>
<dbReference type="Proteomes" id="UP001183176">
    <property type="component" value="Unassembled WGS sequence"/>
</dbReference>
<comment type="caution">
    <text evidence="4">The sequence shown here is derived from an EMBL/GenBank/DDBJ whole genome shotgun (WGS) entry which is preliminary data.</text>
</comment>
<proteinExistence type="predicted"/>
<reference evidence="5" key="1">
    <citation type="submission" date="2023-07" db="EMBL/GenBank/DDBJ databases">
        <title>30 novel species of actinomycetes from the DSMZ collection.</title>
        <authorList>
            <person name="Nouioui I."/>
        </authorList>
    </citation>
    <scope>NUCLEOTIDE SEQUENCE [LARGE SCALE GENOMIC DNA]</scope>
    <source>
        <strain evidence="5">DSM 44399</strain>
    </source>
</reference>
<sequence length="92" mass="10313">MMSSLSTMLTCHWSARRIQRYLDADPAALLEPGEVQRLEAHLATCEKCAAAAEEYRGVRRALTRWSQRRMPAPAITARVRLAAERLMAEDAG</sequence>
<dbReference type="EMBL" id="JAVREH010000008">
    <property type="protein sequence ID" value="MDT0261516.1"/>
    <property type="molecule type" value="Genomic_DNA"/>
</dbReference>
<protein>
    <submittedName>
        <fullName evidence="4">Zf-HC2 domain-containing protein</fullName>
    </submittedName>
</protein>